<gene>
    <name evidence="2" type="ORF">J2Z83_002130</name>
</gene>
<evidence type="ECO:0000313" key="3">
    <source>
        <dbReference type="Proteomes" id="UP001519345"/>
    </source>
</evidence>
<keyword evidence="3" id="KW-1185">Reference proteome</keyword>
<feature type="domain" description="DUF4145" evidence="1">
    <location>
        <begin position="105"/>
        <end position="180"/>
    </location>
</feature>
<reference evidence="2 3" key="1">
    <citation type="submission" date="2021-03" db="EMBL/GenBank/DDBJ databases">
        <title>Genomic Encyclopedia of Type Strains, Phase IV (KMG-IV): sequencing the most valuable type-strain genomes for metagenomic binning, comparative biology and taxonomic classification.</title>
        <authorList>
            <person name="Goeker M."/>
        </authorList>
    </citation>
    <scope>NUCLEOTIDE SEQUENCE [LARGE SCALE GENOMIC DNA]</scope>
    <source>
        <strain evidence="2 3">DSM 25609</strain>
    </source>
</reference>
<dbReference type="InterPro" id="IPR025285">
    <property type="entry name" value="DUF4145"/>
</dbReference>
<evidence type="ECO:0000259" key="1">
    <source>
        <dbReference type="Pfam" id="PF13643"/>
    </source>
</evidence>
<dbReference type="Pfam" id="PF13643">
    <property type="entry name" value="DUF4145"/>
    <property type="match status" value="1"/>
</dbReference>
<name>A0ABS4IGE6_9BACI</name>
<organism evidence="2 3">
    <name type="scientific">Virgibacillus natechei</name>
    <dbReference type="NCBI Taxonomy" id="1216297"/>
    <lineage>
        <taxon>Bacteria</taxon>
        <taxon>Bacillati</taxon>
        <taxon>Bacillota</taxon>
        <taxon>Bacilli</taxon>
        <taxon>Bacillales</taxon>
        <taxon>Bacillaceae</taxon>
        <taxon>Virgibacillus</taxon>
    </lineage>
</organism>
<evidence type="ECO:0000313" key="2">
    <source>
        <dbReference type="EMBL" id="MBP1970022.1"/>
    </source>
</evidence>
<accession>A0ABS4IGE6</accession>
<sequence>MSEKVVLTCPHCGNKTLMKTLNSYVKGTETPMGYDELFQATDTFEVFECPVCEGFHLFHTHMNSEDYHHYPADYDPYEDGEVLYPASEKVKLNGLPSSIKSAYESALKVQNIDDTVCTIALRRTLEMVCKDKGAVRGSLYDKLNELQEQGILPPLMGDISKVIKDFGNMAAHGDPVTFNKYMVESMFRFTNKILEYIYIFSPKK</sequence>
<comment type="caution">
    <text evidence="2">The sequence shown here is derived from an EMBL/GenBank/DDBJ whole genome shotgun (WGS) entry which is preliminary data.</text>
</comment>
<dbReference type="Proteomes" id="UP001519345">
    <property type="component" value="Unassembled WGS sequence"/>
</dbReference>
<dbReference type="RefSeq" id="WP_209463176.1">
    <property type="nucleotide sequence ID" value="NZ_CP110224.1"/>
</dbReference>
<dbReference type="EMBL" id="JAGGKX010000009">
    <property type="protein sequence ID" value="MBP1970022.1"/>
    <property type="molecule type" value="Genomic_DNA"/>
</dbReference>
<proteinExistence type="predicted"/>
<protein>
    <submittedName>
        <fullName evidence="2">RNA-binding Zn-ribbon protein involved in translation (DUF1610 family)</fullName>
    </submittedName>
</protein>